<name>A0A133KA38_HEYCO</name>
<organism evidence="1 4">
    <name type="scientific">Heyndrickxia coagulans</name>
    <name type="common">Weizmannia coagulans</name>
    <dbReference type="NCBI Taxonomy" id="1398"/>
    <lineage>
        <taxon>Bacteria</taxon>
        <taxon>Bacillati</taxon>
        <taxon>Bacillota</taxon>
        <taxon>Bacilli</taxon>
        <taxon>Bacillales</taxon>
        <taxon>Bacillaceae</taxon>
        <taxon>Heyndrickxia</taxon>
    </lineage>
</organism>
<dbReference type="AlphaFoldDB" id="A0A133KA38"/>
<protein>
    <submittedName>
        <fullName evidence="1">Uncharacterized protein</fullName>
    </submittedName>
</protein>
<evidence type="ECO:0000313" key="3">
    <source>
        <dbReference type="EMBL" id="KYC66718.1"/>
    </source>
</evidence>
<reference evidence="4" key="3">
    <citation type="submission" date="2016-01" db="EMBL/GenBank/DDBJ databases">
        <authorList>
            <person name="Mitreva M."/>
            <person name="Pepin K.H."/>
            <person name="Mihindukulasuriya K.A."/>
            <person name="Fulton R."/>
            <person name="Fronick C."/>
            <person name="O'Laughlin M."/>
            <person name="Miner T."/>
            <person name="Herter B."/>
            <person name="Rosa B.A."/>
            <person name="Cordes M."/>
            <person name="Tomlinson C."/>
            <person name="Wollam A."/>
            <person name="Palsikar V.B."/>
            <person name="Mardis E.R."/>
            <person name="Wilson R.K."/>
        </authorList>
    </citation>
    <scope>NUCLEOTIDE SEQUENCE [LARGE SCALE GENOMIC DNA]</scope>
    <source>
        <strain evidence="4">GED7749B</strain>
    </source>
</reference>
<accession>A0A133KA38</accession>
<comment type="caution">
    <text evidence="1">The sequence shown here is derived from an EMBL/GenBank/DDBJ whole genome shotgun (WGS) entry which is preliminary data.</text>
</comment>
<dbReference type="Proteomes" id="UP000075304">
    <property type="component" value="Unassembled WGS sequence"/>
</dbReference>
<evidence type="ECO:0000313" key="5">
    <source>
        <dbReference type="Proteomes" id="UP000075288"/>
    </source>
</evidence>
<sequence>MLNESDLPASFASIFKIRHLRKCMVMLNQLSSACLFLFHRRRFFHKEYGYGHGA</sequence>
<reference evidence="5 6" key="1">
    <citation type="submission" date="2016-01" db="EMBL/GenBank/DDBJ databases">
        <title>Genome Sequences of Twelve Sporeforming Bacillus Species Isolated from Foods.</title>
        <authorList>
            <person name="Berendsen E.M."/>
            <person name="Wells-Bennik M.H."/>
            <person name="Krawcyk A.O."/>
            <person name="De Jong A."/>
            <person name="Holsappel S."/>
            <person name="Eijlander R.T."/>
            <person name="Kuipers O.P."/>
        </authorList>
    </citation>
    <scope>NUCLEOTIDE SEQUENCE [LARGE SCALE GENOMIC DNA]</scope>
    <source>
        <strain evidence="2 5">B4098</strain>
        <strain evidence="3 6">B4099</strain>
    </source>
</reference>
<evidence type="ECO:0000313" key="1">
    <source>
        <dbReference type="EMBL" id="KWZ76400.1"/>
    </source>
</evidence>
<proteinExistence type="predicted"/>
<reference evidence="1" key="2">
    <citation type="submission" date="2016-01" db="EMBL/GenBank/DDBJ databases">
        <authorList>
            <person name="Oliw E.H."/>
        </authorList>
    </citation>
    <scope>NUCLEOTIDE SEQUENCE [LARGE SCALE GENOMIC DNA]</scope>
    <source>
        <strain evidence="1">GED7749B</strain>
    </source>
</reference>
<evidence type="ECO:0000313" key="2">
    <source>
        <dbReference type="EMBL" id="KYC58849.1"/>
    </source>
</evidence>
<dbReference type="Proteomes" id="UP000075288">
    <property type="component" value="Unassembled WGS sequence"/>
</dbReference>
<evidence type="ECO:0000313" key="6">
    <source>
        <dbReference type="Proteomes" id="UP000075304"/>
    </source>
</evidence>
<dbReference type="EMBL" id="LQYG01000118">
    <property type="protein sequence ID" value="KYC58849.1"/>
    <property type="molecule type" value="Genomic_DNA"/>
</dbReference>
<dbReference type="EMBL" id="LRPN01000205">
    <property type="protein sequence ID" value="KWZ76400.1"/>
    <property type="molecule type" value="Genomic_DNA"/>
</dbReference>
<dbReference type="Proteomes" id="UP000070376">
    <property type="component" value="Unassembled WGS sequence"/>
</dbReference>
<evidence type="ECO:0000313" key="4">
    <source>
        <dbReference type="Proteomes" id="UP000070376"/>
    </source>
</evidence>
<dbReference type="EMBL" id="LQYI01000077">
    <property type="protein sequence ID" value="KYC66718.1"/>
    <property type="molecule type" value="Genomic_DNA"/>
</dbReference>
<dbReference type="PATRIC" id="fig|1398.22.peg.3844"/>
<gene>
    <name evidence="2" type="ORF">B4098_2367</name>
    <name evidence="3" type="ORF">B4099_2459</name>
    <name evidence="1" type="ORF">HMPREF3213_03840</name>
</gene>